<sequence length="384" mass="44304">VPIKCFLRNTLFTLPQKPNSDSCIRLSLAKIKIYCTQIEQPSGNAVWSAPIESIRTKLDFSSFSFPRGKGGINQSQSWLFAKWQGRDVWIEWGNHYFRKLRNREEDIQTENRMRLLTELLREEKPDGFRALPCLGYVKSVDTDDELRFGIVFEKPASMNPSSKLVTLREILQNRPKPSLSARTSLCVSLAECIQSFHAVNWLYKGLGSENIVFFEMDPDDLDIRKLYVSGFALSRPNAFREMTAKPEFNPLYDIYRHPDAQSSETDGSYRKSFDMYSLGIVLIEIANWKRIEDIMGIEVLMEAKPHILSTLRSRLLETRKVLMTDSNFGDSFRATVEICLRVDEVEKPIYIGESDMSISIRLQRMFAENIIGKLRTIEEALKLE</sequence>
<dbReference type="OrthoDB" id="3562565at2759"/>
<reference evidence="2" key="1">
    <citation type="journal article" date="2021" name="IMA Fungus">
        <title>Genomic characterization of three marine fungi, including Emericellopsis atlantica sp. nov. with signatures of a generalist lifestyle and marine biomass degradation.</title>
        <authorList>
            <person name="Hagestad O.C."/>
            <person name="Hou L."/>
            <person name="Andersen J.H."/>
            <person name="Hansen E.H."/>
            <person name="Altermark B."/>
            <person name="Li C."/>
            <person name="Kuhnert E."/>
            <person name="Cox R.J."/>
            <person name="Crous P.W."/>
            <person name="Spatafora J.W."/>
            <person name="Lail K."/>
            <person name="Amirebrahimi M."/>
            <person name="Lipzen A."/>
            <person name="Pangilinan J."/>
            <person name="Andreopoulos W."/>
            <person name="Hayes R.D."/>
            <person name="Ng V."/>
            <person name="Grigoriev I.V."/>
            <person name="Jackson S.A."/>
            <person name="Sutton T.D.S."/>
            <person name="Dobson A.D.W."/>
            <person name="Rama T."/>
        </authorList>
    </citation>
    <scope>NUCLEOTIDE SEQUENCE</scope>
    <source>
        <strain evidence="2">TRa018bII</strain>
    </source>
</reference>
<feature type="non-terminal residue" evidence="2">
    <location>
        <position position="1"/>
    </location>
</feature>
<dbReference type="SUPFAM" id="SSF56112">
    <property type="entry name" value="Protein kinase-like (PK-like)"/>
    <property type="match status" value="1"/>
</dbReference>
<dbReference type="InterPro" id="IPR011009">
    <property type="entry name" value="Kinase-like_dom_sf"/>
</dbReference>
<evidence type="ECO:0000313" key="3">
    <source>
        <dbReference type="Proteomes" id="UP000824998"/>
    </source>
</evidence>
<evidence type="ECO:0000259" key="1">
    <source>
        <dbReference type="Pfam" id="PF24476"/>
    </source>
</evidence>
<keyword evidence="3" id="KW-1185">Reference proteome</keyword>
<dbReference type="AlphaFoldDB" id="A0A9P7YBF5"/>
<name>A0A9P7YBF5_9HELO</name>
<gene>
    <name evidence="2" type="ORF">BJ875DRAFT_149772</name>
</gene>
<comment type="caution">
    <text evidence="2">The sequence shown here is derived from an EMBL/GenBank/DDBJ whole genome shotgun (WGS) entry which is preliminary data.</text>
</comment>
<organism evidence="2 3">
    <name type="scientific">Amylocarpus encephaloides</name>
    <dbReference type="NCBI Taxonomy" id="45428"/>
    <lineage>
        <taxon>Eukaryota</taxon>
        <taxon>Fungi</taxon>
        <taxon>Dikarya</taxon>
        <taxon>Ascomycota</taxon>
        <taxon>Pezizomycotina</taxon>
        <taxon>Leotiomycetes</taxon>
        <taxon>Helotiales</taxon>
        <taxon>Helotiales incertae sedis</taxon>
        <taxon>Amylocarpus</taxon>
    </lineage>
</organism>
<dbReference type="Proteomes" id="UP000824998">
    <property type="component" value="Unassembled WGS sequence"/>
</dbReference>
<dbReference type="Gene3D" id="1.10.510.10">
    <property type="entry name" value="Transferase(Phosphotransferase) domain 1"/>
    <property type="match status" value="1"/>
</dbReference>
<dbReference type="EMBL" id="MU251657">
    <property type="protein sequence ID" value="KAG9230614.1"/>
    <property type="molecule type" value="Genomic_DNA"/>
</dbReference>
<evidence type="ECO:0000313" key="2">
    <source>
        <dbReference type="EMBL" id="KAG9230614.1"/>
    </source>
</evidence>
<dbReference type="PANTHER" id="PTHR37542:SF3">
    <property type="entry name" value="PRION-INHIBITION AND PROPAGATION HELO DOMAIN-CONTAINING PROTEIN"/>
    <property type="match status" value="1"/>
</dbReference>
<proteinExistence type="predicted"/>
<dbReference type="PANTHER" id="PTHR37542">
    <property type="entry name" value="HELO DOMAIN-CONTAINING PROTEIN-RELATED"/>
    <property type="match status" value="1"/>
</dbReference>
<feature type="domain" description="DUF7580" evidence="1">
    <location>
        <begin position="161"/>
        <end position="375"/>
    </location>
</feature>
<accession>A0A9P7YBF5</accession>
<protein>
    <recommendedName>
        <fullName evidence="1">DUF7580 domain-containing protein</fullName>
    </recommendedName>
</protein>
<dbReference type="InterPro" id="IPR056002">
    <property type="entry name" value="DUF7580"/>
</dbReference>
<dbReference type="Pfam" id="PF24476">
    <property type="entry name" value="DUF7580"/>
    <property type="match status" value="1"/>
</dbReference>